<comment type="subunit">
    <text evidence="10">Acetyl-CoA carboxylase is a heterohexamer composed of biotin carboxyl carrier protein (AccB), biotin carboxylase (AccC) and two subunits each of ACCase subunit alpha (AccA) and ACCase subunit beta (AccD).</text>
</comment>
<dbReference type="Gene3D" id="3.90.226.10">
    <property type="entry name" value="2-enoyl-CoA Hydratase, Chain A, domain 1"/>
    <property type="match status" value="1"/>
</dbReference>
<dbReference type="PRINTS" id="PR01069">
    <property type="entry name" value="ACCCTRFRASEA"/>
</dbReference>
<dbReference type="NCBIfam" id="TIGR00513">
    <property type="entry name" value="accA"/>
    <property type="match status" value="1"/>
</dbReference>
<evidence type="ECO:0000256" key="5">
    <source>
        <dbReference type="ARBA" id="ARBA00022832"/>
    </source>
</evidence>
<evidence type="ECO:0000259" key="12">
    <source>
        <dbReference type="PROSITE" id="PS50989"/>
    </source>
</evidence>
<dbReference type="SUPFAM" id="SSF52096">
    <property type="entry name" value="ClpP/crotonase"/>
    <property type="match status" value="1"/>
</dbReference>
<keyword evidence="14" id="KW-1185">Reference proteome</keyword>
<comment type="pathway">
    <text evidence="1 10">Lipid metabolism; malonyl-CoA biosynthesis; malonyl-CoA from acetyl-CoA: step 1/1.</text>
</comment>
<dbReference type="NCBIfam" id="NF041504">
    <property type="entry name" value="AccA_sub"/>
    <property type="match status" value="1"/>
</dbReference>
<dbReference type="GO" id="GO:2001295">
    <property type="term" value="P:malonyl-CoA biosynthetic process"/>
    <property type="evidence" value="ECO:0007669"/>
    <property type="project" value="UniProtKB-UniRule"/>
</dbReference>
<dbReference type="EMBL" id="FQXI01000013">
    <property type="protein sequence ID" value="SHH56873.1"/>
    <property type="molecule type" value="Genomic_DNA"/>
</dbReference>
<evidence type="ECO:0000256" key="1">
    <source>
        <dbReference type="ARBA" id="ARBA00004956"/>
    </source>
</evidence>
<feature type="domain" description="CoA carboxyltransferase C-terminal" evidence="12">
    <location>
        <begin position="23"/>
        <end position="273"/>
    </location>
</feature>
<comment type="subcellular location">
    <subcellularLocation>
        <location evidence="10">Cytoplasm</location>
    </subcellularLocation>
</comment>
<keyword evidence="11" id="KW-0175">Coiled coil</keyword>
<gene>
    <name evidence="10" type="primary">accA</name>
    <name evidence="13" type="ORF">SAMN02745245_01631</name>
</gene>
<protein>
    <recommendedName>
        <fullName evidence="10">Acetyl-coenzyme A carboxylase carboxyl transferase subunit alpha</fullName>
        <shortName evidence="10">ACCase subunit alpha</shortName>
        <shortName evidence="10">Acetyl-CoA carboxylase carboxyltransferase subunit alpha</shortName>
        <ecNumber evidence="10">2.1.3.15</ecNumber>
    </recommendedName>
</protein>
<dbReference type="EC" id="2.1.3.15" evidence="10"/>
<dbReference type="GO" id="GO:0016743">
    <property type="term" value="F:carboxyl- or carbamoyltransferase activity"/>
    <property type="evidence" value="ECO:0007669"/>
    <property type="project" value="UniProtKB-UniRule"/>
</dbReference>
<dbReference type="GO" id="GO:0005524">
    <property type="term" value="F:ATP binding"/>
    <property type="evidence" value="ECO:0007669"/>
    <property type="project" value="UniProtKB-KW"/>
</dbReference>
<dbReference type="STRING" id="1120995.SAMN02745245_01631"/>
<evidence type="ECO:0000256" key="8">
    <source>
        <dbReference type="ARBA" id="ARBA00023160"/>
    </source>
</evidence>
<evidence type="ECO:0000256" key="11">
    <source>
        <dbReference type="SAM" id="Coils"/>
    </source>
</evidence>
<dbReference type="OrthoDB" id="9808023at2"/>
<dbReference type="InterPro" id="IPR011763">
    <property type="entry name" value="COA_CT_C"/>
</dbReference>
<dbReference type="GO" id="GO:0006633">
    <property type="term" value="P:fatty acid biosynthetic process"/>
    <property type="evidence" value="ECO:0007669"/>
    <property type="project" value="UniProtKB-KW"/>
</dbReference>
<dbReference type="RefSeq" id="WP_073185254.1">
    <property type="nucleotide sequence ID" value="NZ_FQXI01000013.1"/>
</dbReference>
<dbReference type="GO" id="GO:0009317">
    <property type="term" value="C:acetyl-CoA carboxylase complex"/>
    <property type="evidence" value="ECO:0007669"/>
    <property type="project" value="InterPro"/>
</dbReference>
<dbReference type="UniPathway" id="UPA00655">
    <property type="reaction ID" value="UER00711"/>
</dbReference>
<keyword evidence="6 10" id="KW-0067">ATP-binding</keyword>
<organism evidence="13 14">
    <name type="scientific">Anaerosphaera aminiphila DSM 21120</name>
    <dbReference type="NCBI Taxonomy" id="1120995"/>
    <lineage>
        <taxon>Bacteria</taxon>
        <taxon>Bacillati</taxon>
        <taxon>Bacillota</taxon>
        <taxon>Tissierellia</taxon>
        <taxon>Tissierellales</taxon>
        <taxon>Peptoniphilaceae</taxon>
        <taxon>Anaerosphaera</taxon>
    </lineage>
</organism>
<keyword evidence="7 10" id="KW-0443">Lipid metabolism</keyword>
<dbReference type="PANTHER" id="PTHR42853:SF3">
    <property type="entry name" value="ACETYL-COENZYME A CARBOXYLASE CARBOXYL TRANSFERASE SUBUNIT ALPHA, CHLOROPLASTIC"/>
    <property type="match status" value="1"/>
</dbReference>
<dbReference type="Proteomes" id="UP000184032">
    <property type="component" value="Unassembled WGS sequence"/>
</dbReference>
<proteinExistence type="inferred from homology"/>
<dbReference type="HAMAP" id="MF_00823">
    <property type="entry name" value="AcetylCoA_CT_alpha"/>
    <property type="match status" value="1"/>
</dbReference>
<keyword evidence="10" id="KW-0963">Cytoplasm</keyword>
<dbReference type="GO" id="GO:0003989">
    <property type="term" value="F:acetyl-CoA carboxylase activity"/>
    <property type="evidence" value="ECO:0007669"/>
    <property type="project" value="InterPro"/>
</dbReference>
<dbReference type="Pfam" id="PF03255">
    <property type="entry name" value="ACCA"/>
    <property type="match status" value="1"/>
</dbReference>
<dbReference type="InterPro" id="IPR001095">
    <property type="entry name" value="Acetyl_CoA_COase_a_su"/>
</dbReference>
<name>A0A1M5U2J5_9FIRM</name>
<evidence type="ECO:0000256" key="9">
    <source>
        <dbReference type="ARBA" id="ARBA00049152"/>
    </source>
</evidence>
<sequence>MKLKLVFEDLIKEEKNSEEYRNYKKLKLEEAKKNITVEDRVFLARYKNRPKAMDFIKNIIESPLFFHGDRKYADDKAIVGGVGMLGDIPVTFLGIEKGRGLEESLAANFGMPHPEGYRKVQRLARQAEKFNRPIICFVDTQGAYPGVEAEERGQAEAIASTIYEMCGLKTNIISVIIGEGSSGGALALSVCDHLIMMENSIYSILSPEGFASILWKDSLRASEAMEVMKLTSEDLLKFKVCDEIVEEDLAVELEDFEENYNRLKKSLKKNLEILGDIPMDKLLQNRKGKYRNLAWD</sequence>
<evidence type="ECO:0000256" key="10">
    <source>
        <dbReference type="HAMAP-Rule" id="MF_00823"/>
    </source>
</evidence>
<keyword evidence="2 10" id="KW-0444">Lipid biosynthesis</keyword>
<evidence type="ECO:0000313" key="14">
    <source>
        <dbReference type="Proteomes" id="UP000184032"/>
    </source>
</evidence>
<keyword evidence="5 10" id="KW-0276">Fatty acid metabolism</keyword>
<evidence type="ECO:0000256" key="7">
    <source>
        <dbReference type="ARBA" id="ARBA00023098"/>
    </source>
</evidence>
<accession>A0A1M5U2J5</accession>
<feature type="coiled-coil region" evidence="11">
    <location>
        <begin position="246"/>
        <end position="273"/>
    </location>
</feature>
<keyword evidence="3 10" id="KW-0808">Transferase</keyword>
<dbReference type="PANTHER" id="PTHR42853">
    <property type="entry name" value="ACETYL-COENZYME A CARBOXYLASE CARBOXYL TRANSFERASE SUBUNIT ALPHA"/>
    <property type="match status" value="1"/>
</dbReference>
<evidence type="ECO:0000313" key="13">
    <source>
        <dbReference type="EMBL" id="SHH56873.1"/>
    </source>
</evidence>
<dbReference type="AlphaFoldDB" id="A0A1M5U2J5"/>
<reference evidence="13 14" key="1">
    <citation type="submission" date="2016-11" db="EMBL/GenBank/DDBJ databases">
        <authorList>
            <person name="Jaros S."/>
            <person name="Januszkiewicz K."/>
            <person name="Wedrychowicz H."/>
        </authorList>
    </citation>
    <scope>NUCLEOTIDE SEQUENCE [LARGE SCALE GENOMIC DNA]</scope>
    <source>
        <strain evidence="13 14">DSM 21120</strain>
    </source>
</reference>
<comment type="catalytic activity">
    <reaction evidence="9 10">
        <text>N(6)-carboxybiotinyl-L-lysyl-[protein] + acetyl-CoA = N(6)-biotinyl-L-lysyl-[protein] + malonyl-CoA</text>
        <dbReference type="Rhea" id="RHEA:54728"/>
        <dbReference type="Rhea" id="RHEA-COMP:10505"/>
        <dbReference type="Rhea" id="RHEA-COMP:10506"/>
        <dbReference type="ChEBI" id="CHEBI:57288"/>
        <dbReference type="ChEBI" id="CHEBI:57384"/>
        <dbReference type="ChEBI" id="CHEBI:83144"/>
        <dbReference type="ChEBI" id="CHEBI:83145"/>
        <dbReference type="EC" id="2.1.3.15"/>
    </reaction>
</comment>
<dbReference type="InterPro" id="IPR029045">
    <property type="entry name" value="ClpP/crotonase-like_dom_sf"/>
</dbReference>
<keyword evidence="4 10" id="KW-0547">Nucleotide-binding</keyword>
<comment type="similarity">
    <text evidence="10">Belongs to the AccA family.</text>
</comment>
<evidence type="ECO:0000256" key="3">
    <source>
        <dbReference type="ARBA" id="ARBA00022679"/>
    </source>
</evidence>
<comment type="function">
    <text evidence="10">Component of the acetyl coenzyme A carboxylase (ACC) complex. First, biotin carboxylase catalyzes the carboxylation of biotin on its carrier protein (BCCP) and then the CO(2) group is transferred by the carboxyltransferase to acetyl-CoA to form malonyl-CoA.</text>
</comment>
<dbReference type="PROSITE" id="PS50989">
    <property type="entry name" value="COA_CT_CTER"/>
    <property type="match status" value="1"/>
</dbReference>
<evidence type="ECO:0000256" key="6">
    <source>
        <dbReference type="ARBA" id="ARBA00022840"/>
    </source>
</evidence>
<evidence type="ECO:0000256" key="4">
    <source>
        <dbReference type="ARBA" id="ARBA00022741"/>
    </source>
</evidence>
<keyword evidence="8 10" id="KW-0275">Fatty acid biosynthesis</keyword>
<evidence type="ECO:0000256" key="2">
    <source>
        <dbReference type="ARBA" id="ARBA00022516"/>
    </source>
</evidence>